<protein>
    <submittedName>
        <fullName evidence="2">PadR family transcriptional regulator</fullName>
    </submittedName>
</protein>
<dbReference type="Proteomes" id="UP001595923">
    <property type="component" value="Unassembled WGS sequence"/>
</dbReference>
<dbReference type="PANTHER" id="PTHR33169">
    <property type="entry name" value="PADR-FAMILY TRANSCRIPTIONAL REGULATOR"/>
    <property type="match status" value="1"/>
</dbReference>
<name>A0ABV9DUC1_9ACTN</name>
<dbReference type="PANTHER" id="PTHR33169:SF14">
    <property type="entry name" value="TRANSCRIPTIONAL REGULATOR RV3488"/>
    <property type="match status" value="1"/>
</dbReference>
<dbReference type="Gene3D" id="1.10.10.10">
    <property type="entry name" value="Winged helix-like DNA-binding domain superfamily/Winged helix DNA-binding domain"/>
    <property type="match status" value="1"/>
</dbReference>
<evidence type="ECO:0000313" key="2">
    <source>
        <dbReference type="EMBL" id="MFC4562499.1"/>
    </source>
</evidence>
<reference evidence="3" key="1">
    <citation type="journal article" date="2019" name="Int. J. Syst. Evol. Microbiol.">
        <title>The Global Catalogue of Microorganisms (GCM) 10K type strain sequencing project: providing services to taxonomists for standard genome sequencing and annotation.</title>
        <authorList>
            <consortium name="The Broad Institute Genomics Platform"/>
            <consortium name="The Broad Institute Genome Sequencing Center for Infectious Disease"/>
            <person name="Wu L."/>
            <person name="Ma J."/>
        </authorList>
    </citation>
    <scope>NUCLEOTIDE SEQUENCE [LARGE SCALE GENOMIC DNA]</scope>
    <source>
        <strain evidence="3">XZYJ18</strain>
    </source>
</reference>
<dbReference type="Pfam" id="PF03551">
    <property type="entry name" value="PadR"/>
    <property type="match status" value="1"/>
</dbReference>
<feature type="domain" description="Transcription regulator PadR N-terminal" evidence="1">
    <location>
        <begin position="8"/>
        <end position="80"/>
    </location>
</feature>
<evidence type="ECO:0000313" key="3">
    <source>
        <dbReference type="Proteomes" id="UP001595923"/>
    </source>
</evidence>
<accession>A0ABV9DUC1</accession>
<evidence type="ECO:0000259" key="1">
    <source>
        <dbReference type="Pfam" id="PF03551"/>
    </source>
</evidence>
<organism evidence="2 3">
    <name type="scientific">Nocardiopsis mangrovi</name>
    <dbReference type="NCBI Taxonomy" id="1179818"/>
    <lineage>
        <taxon>Bacteria</taxon>
        <taxon>Bacillati</taxon>
        <taxon>Actinomycetota</taxon>
        <taxon>Actinomycetes</taxon>
        <taxon>Streptosporangiales</taxon>
        <taxon>Nocardiopsidaceae</taxon>
        <taxon>Nocardiopsis</taxon>
    </lineage>
</organism>
<sequence>MSATRLLVLGVVRVHRSAHGYLVRSELVGWGADEWANVKWGSIYHALRRLATEGLLTGTDSPESPGRTDYAITADGDAEFLRLLRGALTDTGPRRDLLSAGLAFLTALPRAEAIELLSRRLAALEAGRAEVEAAVGTPGSPGLPLHVNELFKLWVADIAGGIAWTRELIESLRAGEYVMADDSDTAYGLPGSAHTSGRL</sequence>
<dbReference type="SUPFAM" id="SSF46785">
    <property type="entry name" value="Winged helix' DNA-binding domain"/>
    <property type="match status" value="1"/>
</dbReference>
<dbReference type="InterPro" id="IPR005149">
    <property type="entry name" value="Tscrpt_reg_PadR_N"/>
</dbReference>
<dbReference type="RefSeq" id="WP_378573790.1">
    <property type="nucleotide sequence ID" value="NZ_JBHSFQ010000008.1"/>
</dbReference>
<comment type="caution">
    <text evidence="2">The sequence shown here is derived from an EMBL/GenBank/DDBJ whole genome shotgun (WGS) entry which is preliminary data.</text>
</comment>
<dbReference type="InterPro" id="IPR036390">
    <property type="entry name" value="WH_DNA-bd_sf"/>
</dbReference>
<dbReference type="EMBL" id="JBHSFQ010000008">
    <property type="protein sequence ID" value="MFC4562499.1"/>
    <property type="molecule type" value="Genomic_DNA"/>
</dbReference>
<keyword evidence="3" id="KW-1185">Reference proteome</keyword>
<gene>
    <name evidence="2" type="ORF">ACFO4E_11605</name>
</gene>
<dbReference type="InterPro" id="IPR052509">
    <property type="entry name" value="Metal_resp_DNA-bind_regulator"/>
</dbReference>
<proteinExistence type="predicted"/>
<dbReference type="InterPro" id="IPR036388">
    <property type="entry name" value="WH-like_DNA-bd_sf"/>
</dbReference>